<dbReference type="InterPro" id="IPR001789">
    <property type="entry name" value="Sig_transdc_resp-reg_receiver"/>
</dbReference>
<dbReference type="GO" id="GO:0000156">
    <property type="term" value="F:phosphorelay response regulator activity"/>
    <property type="evidence" value="ECO:0007669"/>
    <property type="project" value="TreeGrafter"/>
</dbReference>
<evidence type="ECO:0000256" key="6">
    <source>
        <dbReference type="ARBA" id="ARBA00023125"/>
    </source>
</evidence>
<feature type="domain" description="Response regulatory" evidence="10">
    <location>
        <begin position="6"/>
        <end position="118"/>
    </location>
</feature>
<evidence type="ECO:0000259" key="11">
    <source>
        <dbReference type="PROSITE" id="PS51755"/>
    </source>
</evidence>
<keyword evidence="6 9" id="KW-0238">DNA-binding</keyword>
<dbReference type="GO" id="GO:0032993">
    <property type="term" value="C:protein-DNA complex"/>
    <property type="evidence" value="ECO:0007669"/>
    <property type="project" value="TreeGrafter"/>
</dbReference>
<keyword evidence="5" id="KW-0805">Transcription regulation</keyword>
<gene>
    <name evidence="12" type="ORF">SC09_contig4orf00491</name>
</gene>
<dbReference type="PROSITE" id="PS51755">
    <property type="entry name" value="OMPR_PHOB"/>
    <property type="match status" value="1"/>
</dbReference>
<reference evidence="12 13" key="1">
    <citation type="submission" date="2014-12" db="EMBL/GenBank/DDBJ databases">
        <title>Comparative genome analysis of Bacillus coagulans HM-08, Clostridium butyricum HM-68, Bacillus subtilis HM-66 and Bacillus licheniformis BL-09.</title>
        <authorList>
            <person name="Zhang H."/>
        </authorList>
    </citation>
    <scope>NUCLEOTIDE SEQUENCE [LARGE SCALE GENOMIC DNA]</scope>
    <source>
        <strain evidence="12 13">HM-66</strain>
    </source>
</reference>
<feature type="domain" description="OmpR/PhoB-type" evidence="11">
    <location>
        <begin position="127"/>
        <end position="223"/>
    </location>
</feature>
<evidence type="ECO:0000256" key="4">
    <source>
        <dbReference type="ARBA" id="ARBA00023012"/>
    </source>
</evidence>
<dbReference type="CDD" id="cd17574">
    <property type="entry name" value="REC_OmpR"/>
    <property type="match status" value="1"/>
</dbReference>
<comment type="caution">
    <text evidence="12">The sequence shown here is derived from an EMBL/GenBank/DDBJ whole genome shotgun (WGS) entry which is preliminary data.</text>
</comment>
<keyword evidence="3 8" id="KW-0597">Phosphoprotein</keyword>
<evidence type="ECO:0000313" key="12">
    <source>
        <dbReference type="EMBL" id="KIU05630.1"/>
    </source>
</evidence>
<dbReference type="GO" id="GO:0005829">
    <property type="term" value="C:cytosol"/>
    <property type="evidence" value="ECO:0007669"/>
    <property type="project" value="TreeGrafter"/>
</dbReference>
<accession>A0A0D1KBH4</accession>
<sequence length="223" mass="25965">MRGTGNGQNPDDEKDILVLIQNILRRDQHQVDILDRVKGQPPDVFQGYDLILLDVMMPDIDGFELCKQIRPLVDCPILFLTAKTEEEAIVKGLITGGDDYITKPFGVRELSARVNAHLRRERRDKHQSKRVISGFLFHFDSKEVFINNHKLNLTKNEYKICEFLAQHKGRTFSREQIYEEIYGLEGNALYSTITEFIRTIRKKCKEHNTDPIKTVWGVGYKWE</sequence>
<comment type="subcellular location">
    <subcellularLocation>
        <location evidence="1">Cytoplasm</location>
    </subcellularLocation>
</comment>
<dbReference type="CDD" id="cd00383">
    <property type="entry name" value="trans_reg_C"/>
    <property type="match status" value="1"/>
</dbReference>
<dbReference type="PATRIC" id="fig|1423.173.peg.4170"/>
<name>A0A0D1KBH4_BACIU</name>
<dbReference type="Pfam" id="PF00072">
    <property type="entry name" value="Response_reg"/>
    <property type="match status" value="1"/>
</dbReference>
<dbReference type="InterPro" id="IPR011006">
    <property type="entry name" value="CheY-like_superfamily"/>
</dbReference>
<keyword evidence="4" id="KW-0902">Two-component regulatory system</keyword>
<dbReference type="SUPFAM" id="SSF46894">
    <property type="entry name" value="C-terminal effector domain of the bipartite response regulators"/>
    <property type="match status" value="1"/>
</dbReference>
<evidence type="ECO:0000256" key="1">
    <source>
        <dbReference type="ARBA" id="ARBA00004496"/>
    </source>
</evidence>
<dbReference type="InterPro" id="IPR001867">
    <property type="entry name" value="OmpR/PhoB-type_DNA-bd"/>
</dbReference>
<protein>
    <submittedName>
        <fullName evidence="12">Subtilin biosynthesis regulatory protein SpaR</fullName>
    </submittedName>
</protein>
<feature type="DNA-binding region" description="OmpR/PhoB-type" evidence="9">
    <location>
        <begin position="127"/>
        <end position="223"/>
    </location>
</feature>
<proteinExistence type="predicted"/>
<dbReference type="EMBL" id="JXBC01000013">
    <property type="protein sequence ID" value="KIU05630.1"/>
    <property type="molecule type" value="Genomic_DNA"/>
</dbReference>
<dbReference type="SUPFAM" id="SSF52172">
    <property type="entry name" value="CheY-like"/>
    <property type="match status" value="1"/>
</dbReference>
<evidence type="ECO:0000256" key="8">
    <source>
        <dbReference type="PROSITE-ProRule" id="PRU00169"/>
    </source>
</evidence>
<evidence type="ECO:0000256" key="3">
    <source>
        <dbReference type="ARBA" id="ARBA00022553"/>
    </source>
</evidence>
<keyword evidence="2" id="KW-0963">Cytoplasm</keyword>
<dbReference type="Gene3D" id="3.40.50.2300">
    <property type="match status" value="1"/>
</dbReference>
<evidence type="ECO:0000256" key="7">
    <source>
        <dbReference type="ARBA" id="ARBA00023163"/>
    </source>
</evidence>
<evidence type="ECO:0000313" key="13">
    <source>
        <dbReference type="Proteomes" id="UP000032247"/>
    </source>
</evidence>
<evidence type="ECO:0000259" key="10">
    <source>
        <dbReference type="PROSITE" id="PS50110"/>
    </source>
</evidence>
<dbReference type="InterPro" id="IPR036388">
    <property type="entry name" value="WH-like_DNA-bd_sf"/>
</dbReference>
<dbReference type="InterPro" id="IPR039420">
    <property type="entry name" value="WalR-like"/>
</dbReference>
<dbReference type="GO" id="GO:0006355">
    <property type="term" value="P:regulation of DNA-templated transcription"/>
    <property type="evidence" value="ECO:0007669"/>
    <property type="project" value="InterPro"/>
</dbReference>
<dbReference type="Gene3D" id="6.10.250.690">
    <property type="match status" value="1"/>
</dbReference>
<organism evidence="12 13">
    <name type="scientific">Bacillus subtilis</name>
    <dbReference type="NCBI Taxonomy" id="1423"/>
    <lineage>
        <taxon>Bacteria</taxon>
        <taxon>Bacillati</taxon>
        <taxon>Bacillota</taxon>
        <taxon>Bacilli</taxon>
        <taxon>Bacillales</taxon>
        <taxon>Bacillaceae</taxon>
        <taxon>Bacillus</taxon>
    </lineage>
</organism>
<dbReference type="GO" id="GO:0000976">
    <property type="term" value="F:transcription cis-regulatory region binding"/>
    <property type="evidence" value="ECO:0007669"/>
    <property type="project" value="TreeGrafter"/>
</dbReference>
<dbReference type="Gene3D" id="1.10.10.10">
    <property type="entry name" value="Winged helix-like DNA-binding domain superfamily/Winged helix DNA-binding domain"/>
    <property type="match status" value="1"/>
</dbReference>
<evidence type="ECO:0000256" key="2">
    <source>
        <dbReference type="ARBA" id="ARBA00022490"/>
    </source>
</evidence>
<dbReference type="InterPro" id="IPR016032">
    <property type="entry name" value="Sig_transdc_resp-reg_C-effctor"/>
</dbReference>
<evidence type="ECO:0000256" key="9">
    <source>
        <dbReference type="PROSITE-ProRule" id="PRU01091"/>
    </source>
</evidence>
<dbReference type="Proteomes" id="UP000032247">
    <property type="component" value="Unassembled WGS sequence"/>
</dbReference>
<keyword evidence="7" id="KW-0804">Transcription</keyword>
<feature type="modified residue" description="4-aspartylphosphate" evidence="8">
    <location>
        <position position="54"/>
    </location>
</feature>
<dbReference type="PROSITE" id="PS50110">
    <property type="entry name" value="RESPONSE_REGULATORY"/>
    <property type="match status" value="1"/>
</dbReference>
<dbReference type="AlphaFoldDB" id="A0A0D1KBH4"/>
<dbReference type="PANTHER" id="PTHR48111">
    <property type="entry name" value="REGULATOR OF RPOS"/>
    <property type="match status" value="1"/>
</dbReference>
<evidence type="ECO:0000256" key="5">
    <source>
        <dbReference type="ARBA" id="ARBA00023015"/>
    </source>
</evidence>
<dbReference type="Pfam" id="PF00486">
    <property type="entry name" value="Trans_reg_C"/>
    <property type="match status" value="1"/>
</dbReference>
<dbReference type="PANTHER" id="PTHR48111:SF2">
    <property type="entry name" value="RESPONSE REGULATOR SAER"/>
    <property type="match status" value="1"/>
</dbReference>
<dbReference type="SMART" id="SM00448">
    <property type="entry name" value="REC"/>
    <property type="match status" value="1"/>
</dbReference>
<dbReference type="SMART" id="SM00862">
    <property type="entry name" value="Trans_reg_C"/>
    <property type="match status" value="1"/>
</dbReference>